<keyword evidence="2" id="KW-1185">Reference proteome</keyword>
<name>A0ABM8TYJ1_9BURK</name>
<proteinExistence type="predicted"/>
<evidence type="ECO:0000313" key="1">
    <source>
        <dbReference type="EMBL" id="CAG4888453.1"/>
    </source>
</evidence>
<dbReference type="EMBL" id="CAJQYY010000002">
    <property type="protein sequence ID" value="CAG4888453.1"/>
    <property type="molecule type" value="Genomic_DNA"/>
</dbReference>
<dbReference type="Proteomes" id="UP000789752">
    <property type="component" value="Unassembled WGS sequence"/>
</dbReference>
<gene>
    <name evidence="1" type="ORF">R54767_00569</name>
</gene>
<sequence length="80" mass="8572">MTIHRNLRRALDVAYERVRRDTASPIAFNGNYGLCLGIIMGGQACNGMTEEEAAGERAHLAMLVALHDMQTGGRGSPSAV</sequence>
<evidence type="ECO:0000313" key="2">
    <source>
        <dbReference type="Proteomes" id="UP000789752"/>
    </source>
</evidence>
<reference evidence="1 2" key="1">
    <citation type="submission" date="2021-04" db="EMBL/GenBank/DDBJ databases">
        <authorList>
            <person name="Vanwijnsberghe S."/>
        </authorList>
    </citation>
    <scope>NUCLEOTIDE SEQUENCE [LARGE SCALE GENOMIC DNA]</scope>
    <source>
        <strain evidence="1 2">LMG 32171</strain>
    </source>
</reference>
<accession>A0ABM8TYJ1</accession>
<organism evidence="1 2">
    <name type="scientific">Paraburkholderia gardini</name>
    <dbReference type="NCBI Taxonomy" id="2823469"/>
    <lineage>
        <taxon>Bacteria</taxon>
        <taxon>Pseudomonadati</taxon>
        <taxon>Pseudomonadota</taxon>
        <taxon>Betaproteobacteria</taxon>
        <taxon>Burkholderiales</taxon>
        <taxon>Burkholderiaceae</taxon>
        <taxon>Paraburkholderia</taxon>
    </lineage>
</organism>
<protein>
    <submittedName>
        <fullName evidence="1">Uncharacterized protein</fullName>
    </submittedName>
</protein>
<comment type="caution">
    <text evidence="1">The sequence shown here is derived from an EMBL/GenBank/DDBJ whole genome shotgun (WGS) entry which is preliminary data.</text>
</comment>